<dbReference type="InterPro" id="IPR000620">
    <property type="entry name" value="EamA_dom"/>
</dbReference>
<feature type="transmembrane region" description="Helical" evidence="12">
    <location>
        <begin position="210"/>
        <end position="232"/>
    </location>
</feature>
<evidence type="ECO:0000256" key="2">
    <source>
        <dbReference type="ARBA" id="ARBA00007362"/>
    </source>
</evidence>
<evidence type="ECO:0000256" key="6">
    <source>
        <dbReference type="ARBA" id="ARBA00022556"/>
    </source>
</evidence>
<evidence type="ECO:0000256" key="3">
    <source>
        <dbReference type="ARBA" id="ARBA00022475"/>
    </source>
</evidence>
<sequence length="284" mass="29988">MTGIAVLLVLGSGFVHSVWNLYTKRSLNKNVFLWFCQLTAVVVFLPWAIVELDAVHWSGQTALLVAASMALHGLYVVLLAAAYSIGDLSQVYPIMRGTSPLLVPFAGVFLIGEPLSVYGWGGVAFIVCGIVLLSGIRFDRSGSGTLRAPLLALAVGVCIASYIVVDKLALDHVPAVVLNEASNIGNMLALSVAAFRSNGIRQEWAANGKTIILGGILAPGGYLLFLLALSLAPVAQLAPMREIGTVFGTAMGIWILKEQQGPRRLFTSLMITAGVVVLGIWGGA</sequence>
<dbReference type="Pfam" id="PF00892">
    <property type="entry name" value="EamA"/>
    <property type="match status" value="2"/>
</dbReference>
<comment type="caution">
    <text evidence="14">The sequence shown here is derived from an EMBL/GenBank/DDBJ whole genome shotgun (WGS) entry which is preliminary data.</text>
</comment>
<feature type="transmembrane region" description="Helical" evidence="12">
    <location>
        <begin position="31"/>
        <end position="50"/>
    </location>
</feature>
<evidence type="ECO:0000256" key="7">
    <source>
        <dbReference type="ARBA" id="ARBA00022692"/>
    </source>
</evidence>
<feature type="transmembrane region" description="Helical" evidence="12">
    <location>
        <begin position="238"/>
        <end position="256"/>
    </location>
</feature>
<evidence type="ECO:0000256" key="12">
    <source>
        <dbReference type="SAM" id="Phobius"/>
    </source>
</evidence>
<proteinExistence type="inferred from homology"/>
<dbReference type="PANTHER" id="PTHR30561:SF9">
    <property type="entry name" value="4-AMINO-4-DEOXY-L-ARABINOSE-PHOSPHOUNDECAPRENOL FLIPPASE SUBUNIT ARNF-RELATED"/>
    <property type="match status" value="1"/>
</dbReference>
<evidence type="ECO:0000256" key="4">
    <source>
        <dbReference type="ARBA" id="ARBA00022516"/>
    </source>
</evidence>
<evidence type="ECO:0000313" key="14">
    <source>
        <dbReference type="EMBL" id="MFB9753877.1"/>
    </source>
</evidence>
<keyword evidence="8" id="KW-0448">Lipopolysaccharide biosynthesis</keyword>
<feature type="transmembrane region" description="Helical" evidence="12">
    <location>
        <begin position="62"/>
        <end position="82"/>
    </location>
</feature>
<feature type="transmembrane region" description="Helical" evidence="12">
    <location>
        <begin position="94"/>
        <end position="111"/>
    </location>
</feature>
<dbReference type="Gene3D" id="1.10.3730.20">
    <property type="match status" value="2"/>
</dbReference>
<name>A0ABV5W0C4_9BACL</name>
<comment type="subcellular location">
    <subcellularLocation>
        <location evidence="1">Cell membrane</location>
        <topology evidence="1">Multi-pass membrane protein</topology>
    </subcellularLocation>
</comment>
<feature type="domain" description="EamA" evidence="13">
    <location>
        <begin position="149"/>
        <end position="278"/>
    </location>
</feature>
<comment type="similarity">
    <text evidence="2">Belongs to the EamA transporter family.</text>
</comment>
<reference evidence="14 15" key="1">
    <citation type="submission" date="2024-09" db="EMBL/GenBank/DDBJ databases">
        <authorList>
            <person name="Sun Q."/>
            <person name="Mori K."/>
        </authorList>
    </citation>
    <scope>NUCLEOTIDE SEQUENCE [LARGE SCALE GENOMIC DNA]</scope>
    <source>
        <strain evidence="14 15">JCM 12520</strain>
    </source>
</reference>
<keyword evidence="15" id="KW-1185">Reference proteome</keyword>
<evidence type="ECO:0000256" key="9">
    <source>
        <dbReference type="ARBA" id="ARBA00022989"/>
    </source>
</evidence>
<accession>A0ABV5W0C4</accession>
<keyword evidence="6" id="KW-0441">Lipid A biosynthesis</keyword>
<dbReference type="PANTHER" id="PTHR30561">
    <property type="entry name" value="SMR FAMILY PROTON-DEPENDENT DRUG EFFLUX TRANSPORTER SUGE"/>
    <property type="match status" value="1"/>
</dbReference>
<evidence type="ECO:0000256" key="5">
    <source>
        <dbReference type="ARBA" id="ARBA00022519"/>
    </source>
</evidence>
<keyword evidence="11 12" id="KW-0472">Membrane</keyword>
<protein>
    <submittedName>
        <fullName evidence="14">EamA family transporter</fullName>
    </submittedName>
</protein>
<evidence type="ECO:0000313" key="15">
    <source>
        <dbReference type="Proteomes" id="UP001589619"/>
    </source>
</evidence>
<organism evidence="14 15">
    <name type="scientific">Paenibacillus hodogayensis</name>
    <dbReference type="NCBI Taxonomy" id="279208"/>
    <lineage>
        <taxon>Bacteria</taxon>
        <taxon>Bacillati</taxon>
        <taxon>Bacillota</taxon>
        <taxon>Bacilli</taxon>
        <taxon>Bacillales</taxon>
        <taxon>Paenibacillaceae</taxon>
        <taxon>Paenibacillus</taxon>
    </lineage>
</organism>
<feature type="transmembrane region" description="Helical" evidence="12">
    <location>
        <begin position="6"/>
        <end position="22"/>
    </location>
</feature>
<dbReference type="SUPFAM" id="SSF103481">
    <property type="entry name" value="Multidrug resistance efflux transporter EmrE"/>
    <property type="match status" value="2"/>
</dbReference>
<keyword evidence="5" id="KW-0997">Cell inner membrane</keyword>
<feature type="transmembrane region" description="Helical" evidence="12">
    <location>
        <begin position="148"/>
        <end position="165"/>
    </location>
</feature>
<dbReference type="InterPro" id="IPR000390">
    <property type="entry name" value="Small_drug/metabolite_transptr"/>
</dbReference>
<feature type="transmembrane region" description="Helical" evidence="12">
    <location>
        <begin position="177"/>
        <end position="198"/>
    </location>
</feature>
<evidence type="ECO:0000256" key="8">
    <source>
        <dbReference type="ARBA" id="ARBA00022985"/>
    </source>
</evidence>
<gene>
    <name evidence="14" type="ORF">ACFFNY_20090</name>
</gene>
<keyword evidence="3" id="KW-1003">Cell membrane</keyword>
<keyword evidence="9 12" id="KW-1133">Transmembrane helix</keyword>
<dbReference type="InterPro" id="IPR037185">
    <property type="entry name" value="EmrE-like"/>
</dbReference>
<keyword evidence="10" id="KW-0443">Lipid metabolism</keyword>
<dbReference type="Proteomes" id="UP001589619">
    <property type="component" value="Unassembled WGS sequence"/>
</dbReference>
<keyword evidence="4" id="KW-0444">Lipid biosynthesis</keyword>
<keyword evidence="7 12" id="KW-0812">Transmembrane</keyword>
<evidence type="ECO:0000256" key="10">
    <source>
        <dbReference type="ARBA" id="ARBA00023098"/>
    </source>
</evidence>
<evidence type="ECO:0000259" key="13">
    <source>
        <dbReference type="Pfam" id="PF00892"/>
    </source>
</evidence>
<dbReference type="RefSeq" id="WP_344915161.1">
    <property type="nucleotide sequence ID" value="NZ_BAAAYO010000014.1"/>
</dbReference>
<dbReference type="EMBL" id="JBHMAG010000013">
    <property type="protein sequence ID" value="MFB9753877.1"/>
    <property type="molecule type" value="Genomic_DNA"/>
</dbReference>
<evidence type="ECO:0000256" key="1">
    <source>
        <dbReference type="ARBA" id="ARBA00004651"/>
    </source>
</evidence>
<feature type="transmembrane region" description="Helical" evidence="12">
    <location>
        <begin position="265"/>
        <end position="283"/>
    </location>
</feature>
<evidence type="ECO:0000256" key="11">
    <source>
        <dbReference type="ARBA" id="ARBA00023136"/>
    </source>
</evidence>
<feature type="transmembrane region" description="Helical" evidence="12">
    <location>
        <begin position="117"/>
        <end position="136"/>
    </location>
</feature>
<feature type="domain" description="EamA" evidence="13">
    <location>
        <begin position="4"/>
        <end position="134"/>
    </location>
</feature>